<proteinExistence type="predicted"/>
<accession>A0A2P2QA48</accession>
<evidence type="ECO:0000313" key="1">
    <source>
        <dbReference type="EMBL" id="MBX63868.1"/>
    </source>
</evidence>
<dbReference type="AlphaFoldDB" id="A0A2P2QA48"/>
<sequence>MLMYVISFGSIPNSIILAISSTASSPNECIASPPNMAFHTNTSLSFISLNTFRAISILPHLLYISIKAVERWASTLIPCLLM</sequence>
<protein>
    <submittedName>
        <fullName evidence="1">Uncharacterized protein</fullName>
    </submittedName>
</protein>
<dbReference type="EMBL" id="GGEC01083384">
    <property type="protein sequence ID" value="MBX63868.1"/>
    <property type="molecule type" value="Transcribed_RNA"/>
</dbReference>
<name>A0A2P2QA48_RHIMU</name>
<reference evidence="1" key="1">
    <citation type="submission" date="2018-02" db="EMBL/GenBank/DDBJ databases">
        <title>Rhizophora mucronata_Transcriptome.</title>
        <authorList>
            <person name="Meera S.P."/>
            <person name="Sreeshan A."/>
            <person name="Augustine A."/>
        </authorList>
    </citation>
    <scope>NUCLEOTIDE SEQUENCE</scope>
    <source>
        <tissue evidence="1">Leaf</tissue>
    </source>
</reference>
<organism evidence="1">
    <name type="scientific">Rhizophora mucronata</name>
    <name type="common">Asiatic mangrove</name>
    <dbReference type="NCBI Taxonomy" id="61149"/>
    <lineage>
        <taxon>Eukaryota</taxon>
        <taxon>Viridiplantae</taxon>
        <taxon>Streptophyta</taxon>
        <taxon>Embryophyta</taxon>
        <taxon>Tracheophyta</taxon>
        <taxon>Spermatophyta</taxon>
        <taxon>Magnoliopsida</taxon>
        <taxon>eudicotyledons</taxon>
        <taxon>Gunneridae</taxon>
        <taxon>Pentapetalae</taxon>
        <taxon>rosids</taxon>
        <taxon>fabids</taxon>
        <taxon>Malpighiales</taxon>
        <taxon>Rhizophoraceae</taxon>
        <taxon>Rhizophora</taxon>
    </lineage>
</organism>